<name>A0A6G8FGK6_9MICO</name>
<proteinExistence type="predicted"/>
<protein>
    <submittedName>
        <fullName evidence="1">Uncharacterized protein</fullName>
    </submittedName>
</protein>
<dbReference type="KEGG" id="lins:G7067_01670"/>
<dbReference type="RefSeq" id="WP_166321473.1">
    <property type="nucleotide sequence ID" value="NZ_CP049934.1"/>
</dbReference>
<sequence>MSLGEKSAPVRIPTGLGIVVAKAAGFQEIVEDPNRVRHLADILTVGSLLSRRDLLIEKPYTRLEKQRVGNAIGHMQNAKYVTDLQSWFPTDLSDRLQDLKAMHLTHSERIREPHKWRTPAAE</sequence>
<evidence type="ECO:0000313" key="1">
    <source>
        <dbReference type="EMBL" id="QIM15403.1"/>
    </source>
</evidence>
<dbReference type="EMBL" id="CP049934">
    <property type="protein sequence ID" value="QIM15403.1"/>
    <property type="molecule type" value="Genomic_DNA"/>
</dbReference>
<keyword evidence="2" id="KW-1185">Reference proteome</keyword>
<evidence type="ECO:0000313" key="2">
    <source>
        <dbReference type="Proteomes" id="UP000501387"/>
    </source>
</evidence>
<organism evidence="1 2">
    <name type="scientific">Leucobacter insecticola</name>
    <dbReference type="NCBI Taxonomy" id="2714934"/>
    <lineage>
        <taxon>Bacteria</taxon>
        <taxon>Bacillati</taxon>
        <taxon>Actinomycetota</taxon>
        <taxon>Actinomycetes</taxon>
        <taxon>Micrococcales</taxon>
        <taxon>Microbacteriaceae</taxon>
        <taxon>Leucobacter</taxon>
    </lineage>
</organism>
<dbReference type="AlphaFoldDB" id="A0A6G8FGK6"/>
<reference evidence="1 2" key="1">
    <citation type="submission" date="2020-03" db="EMBL/GenBank/DDBJ databases">
        <title>Leucobacter sp. nov., isolated from beetles.</title>
        <authorList>
            <person name="Hyun D.-W."/>
            <person name="Bae J.-W."/>
        </authorList>
    </citation>
    <scope>NUCLEOTIDE SEQUENCE [LARGE SCALE GENOMIC DNA]</scope>
    <source>
        <strain evidence="1 2">HDW9B</strain>
    </source>
</reference>
<accession>A0A6G8FGK6</accession>
<gene>
    <name evidence="1" type="ORF">G7067_01670</name>
</gene>
<dbReference type="Proteomes" id="UP000501387">
    <property type="component" value="Chromosome"/>
</dbReference>